<dbReference type="SUPFAM" id="SSF144270">
    <property type="entry name" value="Eferin C-derminal domain-like"/>
    <property type="match status" value="1"/>
</dbReference>
<dbReference type="SUPFAM" id="SSF47473">
    <property type="entry name" value="EF-hand"/>
    <property type="match status" value="1"/>
</dbReference>
<evidence type="ECO:0000256" key="5">
    <source>
        <dbReference type="ARBA" id="ARBA00022753"/>
    </source>
</evidence>
<evidence type="ECO:0000256" key="4">
    <source>
        <dbReference type="ARBA" id="ARBA00022448"/>
    </source>
</evidence>
<dbReference type="AlphaFoldDB" id="A0A813M8J3"/>
<evidence type="ECO:0000256" key="8">
    <source>
        <dbReference type="SAM" id="Coils"/>
    </source>
</evidence>
<dbReference type="Gene3D" id="1.20.5.2440">
    <property type="match status" value="1"/>
</dbReference>
<organism evidence="10 11">
    <name type="scientific">Brachionus calyciflorus</name>
    <dbReference type="NCBI Taxonomy" id="104777"/>
    <lineage>
        <taxon>Eukaryota</taxon>
        <taxon>Metazoa</taxon>
        <taxon>Spiralia</taxon>
        <taxon>Gnathifera</taxon>
        <taxon>Rotifera</taxon>
        <taxon>Eurotatoria</taxon>
        <taxon>Monogononta</taxon>
        <taxon>Pseudotrocha</taxon>
        <taxon>Ploima</taxon>
        <taxon>Brachionidae</taxon>
        <taxon>Brachionus</taxon>
    </lineage>
</organism>
<dbReference type="PANTHER" id="PTHR15726:SF7">
    <property type="entry name" value="NUCLEAR FALLOUT, ISOFORM J"/>
    <property type="match status" value="1"/>
</dbReference>
<dbReference type="InterPro" id="IPR051977">
    <property type="entry name" value="Rab11-interacting_regulator"/>
</dbReference>
<comment type="caution">
    <text evidence="10">The sequence shown here is derived from an EMBL/GenBank/DDBJ whole genome shotgun (WGS) entry which is preliminary data.</text>
</comment>
<dbReference type="GO" id="GO:0030496">
    <property type="term" value="C:midbody"/>
    <property type="evidence" value="ECO:0007669"/>
    <property type="project" value="UniProtKB-SubCell"/>
</dbReference>
<feature type="coiled-coil region" evidence="8">
    <location>
        <begin position="236"/>
        <end position="322"/>
    </location>
</feature>
<dbReference type="GO" id="GO:0055038">
    <property type="term" value="C:recycling endosome membrane"/>
    <property type="evidence" value="ECO:0007669"/>
    <property type="project" value="UniProtKB-SubCell"/>
</dbReference>
<feature type="coiled-coil region" evidence="8">
    <location>
        <begin position="355"/>
        <end position="428"/>
    </location>
</feature>
<dbReference type="GO" id="GO:0032456">
    <property type="term" value="P:endocytic recycling"/>
    <property type="evidence" value="ECO:0007669"/>
    <property type="project" value="TreeGrafter"/>
</dbReference>
<keyword evidence="4" id="KW-0813">Transport</keyword>
<accession>A0A813M8J3</accession>
<reference evidence="10" key="1">
    <citation type="submission" date="2021-02" db="EMBL/GenBank/DDBJ databases">
        <authorList>
            <person name="Nowell W R."/>
        </authorList>
    </citation>
    <scope>NUCLEOTIDE SEQUENCE</scope>
    <source>
        <strain evidence="10">Ploen Becks lab</strain>
    </source>
</reference>
<proteinExistence type="predicted"/>
<name>A0A813M8J3_9BILA</name>
<dbReference type="GO" id="GO:0030139">
    <property type="term" value="C:endocytic vesicle"/>
    <property type="evidence" value="ECO:0007669"/>
    <property type="project" value="TreeGrafter"/>
</dbReference>
<dbReference type="EMBL" id="CAJNOC010000054">
    <property type="protein sequence ID" value="CAF0710238.1"/>
    <property type="molecule type" value="Genomic_DNA"/>
</dbReference>
<dbReference type="PROSITE" id="PS51511">
    <property type="entry name" value="FIP_RBD"/>
    <property type="match status" value="1"/>
</dbReference>
<dbReference type="OrthoDB" id="418358at2759"/>
<evidence type="ECO:0000256" key="1">
    <source>
        <dbReference type="ARBA" id="ARBA00004214"/>
    </source>
</evidence>
<gene>
    <name evidence="10" type="ORF">OXX778_LOCUS950</name>
</gene>
<dbReference type="GO" id="GO:0032465">
    <property type="term" value="P:regulation of cytokinesis"/>
    <property type="evidence" value="ECO:0007669"/>
    <property type="project" value="TreeGrafter"/>
</dbReference>
<evidence type="ECO:0000256" key="6">
    <source>
        <dbReference type="ARBA" id="ARBA00023054"/>
    </source>
</evidence>
<evidence type="ECO:0000256" key="2">
    <source>
        <dbReference type="ARBA" id="ARBA00004626"/>
    </source>
</evidence>
<dbReference type="GO" id="GO:0032154">
    <property type="term" value="C:cleavage furrow"/>
    <property type="evidence" value="ECO:0007669"/>
    <property type="project" value="UniProtKB-SubCell"/>
</dbReference>
<protein>
    <recommendedName>
        <fullName evidence="9">FIP-RBD domain-containing protein</fullName>
    </recommendedName>
</protein>
<evidence type="ECO:0000256" key="3">
    <source>
        <dbReference type="ARBA" id="ARBA00004654"/>
    </source>
</evidence>
<dbReference type="PANTHER" id="PTHR15726">
    <property type="entry name" value="RAB11-FAMILY INTERACTING PROTEIN"/>
    <property type="match status" value="1"/>
</dbReference>
<dbReference type="Proteomes" id="UP000663879">
    <property type="component" value="Unassembled WGS sequence"/>
</dbReference>
<dbReference type="InterPro" id="IPR037245">
    <property type="entry name" value="FIP-RBD_C_sf"/>
</dbReference>
<keyword evidence="6 8" id="KW-0175">Coiled coil</keyword>
<evidence type="ECO:0000256" key="7">
    <source>
        <dbReference type="ARBA" id="ARBA00023136"/>
    </source>
</evidence>
<evidence type="ECO:0000313" key="10">
    <source>
        <dbReference type="EMBL" id="CAF0710238.1"/>
    </source>
</evidence>
<dbReference type="InterPro" id="IPR011992">
    <property type="entry name" value="EF-hand-dom_pair"/>
</dbReference>
<dbReference type="Pfam" id="PF09457">
    <property type="entry name" value="RBD-FIP"/>
    <property type="match status" value="1"/>
</dbReference>
<feature type="domain" description="FIP-RBD" evidence="9">
    <location>
        <begin position="472"/>
        <end position="534"/>
    </location>
</feature>
<keyword evidence="5" id="KW-0967">Endosome</keyword>
<keyword evidence="7" id="KW-0472">Membrane</keyword>
<sequence>MNDYENEMNSQQQHKMDFTNDDATFRQLFKIYDPEETGSIKTENFILLTQNLIDENNLTAAFDLNAVVNDLDPFNLGFINYDQFKDGISRMTSGAVQRDNINSKNNDLFSDRFINSQNFIDDKEYSAISSPISDQTFGEYDIDEKPSLNLMNGKINSSETDEEFDQFGMGIHEISSNNKKMISSSKSFSSSYDQSLNKKKMLRDRSFQSLPQHGMGDFEESNKFSLNLESINHDTIENFEKHLEQNEKKINELTNQIDTLLNDKSELSFQIDKIRSEYLKIQEKYYELIKVNDSNLELEKKIDQLNKENNQLKDEIKHINFQWNEERTNFLKKSKEFEEQLKSCKIENSKTLQELEILFKKNEECDEAYQNLNDEYSKVANENKRLYNEKENAQQETNRELEEYSRKILALENQVHELRAKNELLENSVQQNSLKDYSLTSIPNLEDEKLNYQNINVETVNRKITQLFDDEQMISSTYGLVAGSSLASEMETSSTDDLLLKLKEEQQVNGRLRDYIDSILAKIIEKSPDLLEACIIKK</sequence>
<evidence type="ECO:0000259" key="9">
    <source>
        <dbReference type="PROSITE" id="PS51511"/>
    </source>
</evidence>
<evidence type="ECO:0000313" key="11">
    <source>
        <dbReference type="Proteomes" id="UP000663879"/>
    </source>
</evidence>
<comment type="subcellular location">
    <subcellularLocation>
        <location evidence="2">Cleavage furrow</location>
    </subcellularLocation>
    <subcellularLocation>
        <location evidence="1">Midbody</location>
    </subcellularLocation>
    <subcellularLocation>
        <location evidence="3">Recycling endosome membrane</location>
        <topology evidence="3">Peripheral membrane protein</topology>
    </subcellularLocation>
</comment>
<dbReference type="InterPro" id="IPR019018">
    <property type="entry name" value="Rab-bd_FIP-RBD"/>
</dbReference>
<keyword evidence="11" id="KW-1185">Reference proteome</keyword>